<dbReference type="OrthoDB" id="9760084at2"/>
<keyword evidence="5" id="KW-0106">Calcium</keyword>
<dbReference type="GO" id="GO:0016811">
    <property type="term" value="F:hydrolase activity, acting on carbon-nitrogen (but not peptide) bonds, in linear amides"/>
    <property type="evidence" value="ECO:0007669"/>
    <property type="project" value="InterPro"/>
</dbReference>
<dbReference type="STRING" id="494016.SAMN04487965_3476"/>
<gene>
    <name evidence="7" type="ORF">SAMN04487965_3476</name>
</gene>
<evidence type="ECO:0000313" key="8">
    <source>
        <dbReference type="Proteomes" id="UP000184170"/>
    </source>
</evidence>
<feature type="signal peptide" evidence="6">
    <location>
        <begin position="1"/>
        <end position="32"/>
    </location>
</feature>
<feature type="binding site" evidence="5">
    <location>
        <position position="287"/>
    </location>
    <ligand>
        <name>Ca(2+)</name>
        <dbReference type="ChEBI" id="CHEBI:29108"/>
    </ligand>
</feature>
<evidence type="ECO:0000313" key="7">
    <source>
        <dbReference type="EMBL" id="SHG18958.1"/>
    </source>
</evidence>
<evidence type="ECO:0000256" key="5">
    <source>
        <dbReference type="PIRSR" id="PIRSR001227-2"/>
    </source>
</evidence>
<feature type="chain" id="PRO_5012702792" evidence="6">
    <location>
        <begin position="33"/>
        <end position="721"/>
    </location>
</feature>
<accession>A0A1M5HSX8</accession>
<sequence length="721" mass="80643">MRLIKRGLASLAALGSLALLSGYLHLPPSVEAQLSARDYQTEARHYDVEILRDNWGVPHIYGDTDADAAFGLAYAHAEDDFATIQNVILATRGQLAAEKGFAAAKTDYLVQWMGVWPAVERGYQRLSSDARAVAEAYAAGLNLYAVHHPDEVSRYLLPVRGEDLVAGFTFKTPMFYGFDKVLGELLDPDAPHELAKAGESALTWGPQQSLPVGSQGIAVAPHRSSDGATRLLVNSHQPLTGPVAWYEARIHSNAGWNMAGATFPGAPAIIHGHNEYLGWANTVNKPDLVDIYKLEIHPDDPDRYLLDGEWHELEKRQAQITVKLFGPLHWTVNREVLIAEHGPVFRTNHGTYAVRWAGMGEVRTLDFMLALNKATNKEAFEAALKMQAMPSINYVYADREGNIGHYYNAMFPQRINGWDWQKYLPGDRSELIWHGYRDFQWMPKTLNPLSGLVYNANNPPFQATDGDDDAWVEDFPQSMGIEQVVTNRALQIEALYGAQDKISASDFERLKYDNAYHPNSYQVRTLQHWLSMPKPEALQSEKYQAALRQLSEWALTTDRADTTAALAILTLEPVQRAGGELANPDEVDQAFKSAVDRLHHFYGGTEVPYGQINRHVRGEHSWPLSGGPDTVRAVYGGPLNDSGKFENRAGDSYIMLVEWARDGSVSSRAVHNFGSATLDQRSPHYADQAELFVGETLRDVYFARDELLDNLSRRYRPNRLD</sequence>
<dbReference type="Gene3D" id="1.10.1400.10">
    <property type="match status" value="1"/>
</dbReference>
<organism evidence="7 8">
    <name type="scientific">Microbulbifer donghaiensis</name>
    <dbReference type="NCBI Taxonomy" id="494016"/>
    <lineage>
        <taxon>Bacteria</taxon>
        <taxon>Pseudomonadati</taxon>
        <taxon>Pseudomonadota</taxon>
        <taxon>Gammaproteobacteria</taxon>
        <taxon>Cellvibrionales</taxon>
        <taxon>Microbulbiferaceae</taxon>
        <taxon>Microbulbifer</taxon>
    </lineage>
</organism>
<dbReference type="InterPro" id="IPR043146">
    <property type="entry name" value="Penicillin_amidase_N_B-knob"/>
</dbReference>
<dbReference type="SUPFAM" id="SSF56235">
    <property type="entry name" value="N-terminal nucleophile aminohydrolases (Ntn hydrolases)"/>
    <property type="match status" value="1"/>
</dbReference>
<dbReference type="Proteomes" id="UP000184170">
    <property type="component" value="Unassembled WGS sequence"/>
</dbReference>
<keyword evidence="2 6" id="KW-0732">Signal</keyword>
<dbReference type="GO" id="GO:0017000">
    <property type="term" value="P:antibiotic biosynthetic process"/>
    <property type="evidence" value="ECO:0007669"/>
    <property type="project" value="InterPro"/>
</dbReference>
<keyword evidence="4" id="KW-0865">Zymogen</keyword>
<dbReference type="InterPro" id="IPR002692">
    <property type="entry name" value="S45"/>
</dbReference>
<dbReference type="Gene3D" id="3.60.20.10">
    <property type="entry name" value="Glutamine Phosphoribosylpyrophosphate, subunit 1, domain 1"/>
    <property type="match status" value="1"/>
</dbReference>
<dbReference type="Gene3D" id="1.10.439.10">
    <property type="entry name" value="Penicillin Amidohydrolase, domain 1"/>
    <property type="match status" value="1"/>
</dbReference>
<proteinExistence type="inferred from homology"/>
<evidence type="ECO:0000256" key="3">
    <source>
        <dbReference type="ARBA" id="ARBA00022801"/>
    </source>
</evidence>
<comment type="similarity">
    <text evidence="1">Belongs to the peptidase S45 family.</text>
</comment>
<dbReference type="PANTHER" id="PTHR34218">
    <property type="entry name" value="PEPTIDASE S45 PENICILLIN AMIDASE"/>
    <property type="match status" value="1"/>
</dbReference>
<evidence type="ECO:0000256" key="4">
    <source>
        <dbReference type="ARBA" id="ARBA00023145"/>
    </source>
</evidence>
<keyword evidence="3" id="KW-0378">Hydrolase</keyword>
<keyword evidence="8" id="KW-1185">Reference proteome</keyword>
<reference evidence="8" key="1">
    <citation type="submission" date="2016-11" db="EMBL/GenBank/DDBJ databases">
        <authorList>
            <person name="Varghese N."/>
            <person name="Submissions S."/>
        </authorList>
    </citation>
    <scope>NUCLEOTIDE SEQUENCE [LARGE SCALE GENOMIC DNA]</scope>
    <source>
        <strain evidence="8">CGMCC 1.7063</strain>
    </source>
</reference>
<dbReference type="InterPro" id="IPR029055">
    <property type="entry name" value="Ntn_hydrolases_N"/>
</dbReference>
<dbReference type="AlphaFoldDB" id="A0A1M5HSX8"/>
<dbReference type="RefSeq" id="WP_073277543.1">
    <property type="nucleotide sequence ID" value="NZ_FQVA01000008.1"/>
</dbReference>
<dbReference type="PANTHER" id="PTHR34218:SF3">
    <property type="entry name" value="ACYL-HOMOSERINE LACTONE ACYLASE PVDQ"/>
    <property type="match status" value="1"/>
</dbReference>
<comment type="cofactor">
    <cofactor evidence="5">
        <name>Ca(2+)</name>
        <dbReference type="ChEBI" id="CHEBI:29108"/>
    </cofactor>
    <text evidence="5">Binds 1 Ca(2+) ion per dimer.</text>
</comment>
<dbReference type="Pfam" id="PF01804">
    <property type="entry name" value="Penicil_amidase"/>
    <property type="match status" value="1"/>
</dbReference>
<feature type="binding site" evidence="5">
    <location>
        <position position="290"/>
    </location>
    <ligand>
        <name>Ca(2+)</name>
        <dbReference type="ChEBI" id="CHEBI:29108"/>
    </ligand>
</feature>
<feature type="binding site" evidence="5">
    <location>
        <position position="468"/>
    </location>
    <ligand>
        <name>Ca(2+)</name>
        <dbReference type="ChEBI" id="CHEBI:29108"/>
    </ligand>
</feature>
<feature type="binding site" evidence="5">
    <location>
        <position position="289"/>
    </location>
    <ligand>
        <name>Ca(2+)</name>
        <dbReference type="ChEBI" id="CHEBI:29108"/>
    </ligand>
</feature>
<evidence type="ECO:0000256" key="2">
    <source>
        <dbReference type="ARBA" id="ARBA00022729"/>
    </source>
</evidence>
<evidence type="ECO:0000256" key="6">
    <source>
        <dbReference type="SAM" id="SignalP"/>
    </source>
</evidence>
<name>A0A1M5HSX8_9GAMM</name>
<dbReference type="GO" id="GO:0046872">
    <property type="term" value="F:metal ion binding"/>
    <property type="evidence" value="ECO:0007669"/>
    <property type="project" value="UniProtKB-KW"/>
</dbReference>
<dbReference type="InterPro" id="IPR023343">
    <property type="entry name" value="Penicillin_amidase_dom1"/>
</dbReference>
<evidence type="ECO:0000256" key="1">
    <source>
        <dbReference type="ARBA" id="ARBA00006586"/>
    </source>
</evidence>
<dbReference type="PIRSF" id="PIRSF001227">
    <property type="entry name" value="Pen_acylase"/>
    <property type="match status" value="1"/>
</dbReference>
<protein>
    <submittedName>
        <fullName evidence="7">Acyl-homoserine-lactone acylase</fullName>
    </submittedName>
</protein>
<dbReference type="InterPro" id="IPR014395">
    <property type="entry name" value="Pen/GL7ACA/AHL_acylase"/>
</dbReference>
<keyword evidence="5" id="KW-0479">Metal-binding</keyword>
<dbReference type="EMBL" id="FQVA01000008">
    <property type="protein sequence ID" value="SHG18958.1"/>
    <property type="molecule type" value="Genomic_DNA"/>
</dbReference>
<dbReference type="Gene3D" id="2.30.120.10">
    <property type="match status" value="1"/>
</dbReference>
<dbReference type="InterPro" id="IPR043147">
    <property type="entry name" value="Penicillin_amidase_A-knob"/>
</dbReference>